<dbReference type="InterPro" id="IPR011055">
    <property type="entry name" value="Dup_hybrid_motif"/>
</dbReference>
<feature type="region of interest" description="Disordered" evidence="1">
    <location>
        <begin position="328"/>
        <end position="363"/>
    </location>
</feature>
<protein>
    <submittedName>
        <fullName evidence="2">M23 family peptidase</fullName>
    </submittedName>
</protein>
<dbReference type="Proteomes" id="UP000254889">
    <property type="component" value="Chromosome"/>
</dbReference>
<keyword evidence="3" id="KW-1185">Reference proteome</keyword>
<dbReference type="Gene3D" id="2.70.70.10">
    <property type="entry name" value="Glucose Permease (Domain IIA)"/>
    <property type="match status" value="1"/>
</dbReference>
<dbReference type="CDD" id="cd12797">
    <property type="entry name" value="M23_peptidase"/>
    <property type="match status" value="1"/>
</dbReference>
<gene>
    <name evidence="2" type="ORF">DW352_03295</name>
</gene>
<feature type="compositionally biased region" description="Basic residues" evidence="1">
    <location>
        <begin position="328"/>
        <end position="342"/>
    </location>
</feature>
<dbReference type="RefSeq" id="WP_115688503.1">
    <property type="nucleotide sequence ID" value="NZ_CP031417.1"/>
</dbReference>
<evidence type="ECO:0000313" key="3">
    <source>
        <dbReference type="Proteomes" id="UP000254889"/>
    </source>
</evidence>
<reference evidence="2 3" key="1">
    <citation type="submission" date="2018-07" db="EMBL/GenBank/DDBJ databases">
        <authorList>
            <person name="Quirk P.G."/>
            <person name="Krulwich T.A."/>
        </authorList>
    </citation>
    <scope>NUCLEOTIDE SEQUENCE [LARGE SCALE GENOMIC DNA]</scope>
    <source>
        <strain evidence="2 3">CC-BB4</strain>
    </source>
</reference>
<dbReference type="EMBL" id="CP031417">
    <property type="protein sequence ID" value="AXK79626.1"/>
    <property type="molecule type" value="Genomic_DNA"/>
</dbReference>
<proteinExistence type="predicted"/>
<organism evidence="2 3">
    <name type="scientific">Pseudolabrys taiwanensis</name>
    <dbReference type="NCBI Taxonomy" id="331696"/>
    <lineage>
        <taxon>Bacteria</taxon>
        <taxon>Pseudomonadati</taxon>
        <taxon>Pseudomonadota</taxon>
        <taxon>Alphaproteobacteria</taxon>
        <taxon>Hyphomicrobiales</taxon>
        <taxon>Xanthobacteraceae</taxon>
        <taxon>Pseudolabrys</taxon>
    </lineage>
</organism>
<dbReference type="AlphaFoldDB" id="A0A345ZRS9"/>
<name>A0A345ZRS9_9HYPH</name>
<evidence type="ECO:0000313" key="2">
    <source>
        <dbReference type="EMBL" id="AXK79626.1"/>
    </source>
</evidence>
<evidence type="ECO:0000256" key="1">
    <source>
        <dbReference type="SAM" id="MobiDB-lite"/>
    </source>
</evidence>
<dbReference type="KEGG" id="ptaw:DW352_03295"/>
<sequence>MSDALWGAFETVSKAAKGLTQNAFIGKLADAYMPVLTNALPLDVVYENKTFWTMLYGDKKRAEDTMSTIENYRKERGNDDYDVLISSPFGPRVYKGKKENHTGIDMNTIGVPGVISHAPTVGKVQTVTKTESGGNTVRMVVPADDGSACLVQTCHHNRTFVKEGDVLEGGQAVAEVSDKGKASGKHVDLKMGYAIKPPEASVKVAMKKGFKAADFGDAVSYKDGVLSVKGEGALKLKDKLAAQAEDKSAVEGLFTDYKPRKYTYDEVAKMTPAQFRKIIDWSSDIHYVDPYKGDMVKSFVPSMLSDMKRQIVAKKVAEVIAEHQKQFAKAKPAKKAASKAKKATGAQKARPSAGTAAAQPRAH</sequence>
<accession>A0A345ZRS9</accession>
<dbReference type="SUPFAM" id="SSF51261">
    <property type="entry name" value="Duplicated hybrid motif"/>
    <property type="match status" value="1"/>
</dbReference>